<dbReference type="EMBL" id="CAJVAF010000348">
    <property type="protein sequence ID" value="CAG7599867.1"/>
    <property type="molecule type" value="Genomic_DNA"/>
</dbReference>
<comment type="caution">
    <text evidence="1">The sequence shown here is derived from an EMBL/GenBank/DDBJ whole genome shotgun (WGS) entry which is preliminary data.</text>
</comment>
<evidence type="ECO:0000313" key="2">
    <source>
        <dbReference type="Proteomes" id="UP000837675"/>
    </source>
</evidence>
<sequence>MLKLNQGLTHLPIENVREHEVIQNIKKFLEGTINQKNFWTVCNWKLKKSHTETVLKSKGGSHSMLS</sequence>
<organism evidence="1 2">
    <name type="scientific">Hyalomma marginatum</name>
    <dbReference type="NCBI Taxonomy" id="34627"/>
    <lineage>
        <taxon>Eukaryota</taxon>
        <taxon>Metazoa</taxon>
        <taxon>Ecdysozoa</taxon>
        <taxon>Arthropoda</taxon>
        <taxon>Chelicerata</taxon>
        <taxon>Arachnida</taxon>
        <taxon>Acari</taxon>
        <taxon>Parasitiformes</taxon>
        <taxon>Ixodida</taxon>
        <taxon>Ixodoidea</taxon>
        <taxon>Ixodidae</taxon>
        <taxon>Hyalomminae</taxon>
        <taxon>Hyalomma</taxon>
    </lineage>
</organism>
<keyword evidence="2" id="KW-1185">Reference proteome</keyword>
<proteinExistence type="predicted"/>
<dbReference type="AlphaFoldDB" id="A0A8S4C3I1"/>
<dbReference type="Proteomes" id="UP000837675">
    <property type="component" value="Unassembled WGS sequence"/>
</dbReference>
<gene>
    <name evidence="1" type="ORF">MHYMCMPASI_01135</name>
</gene>
<accession>A0A8S4C3I1</accession>
<name>A0A8S4C3I1_9ACAR</name>
<reference evidence="1" key="1">
    <citation type="submission" date="2021-06" db="EMBL/GenBank/DDBJ databases">
        <authorList>
            <person name="Nardi T."/>
            <person name="Nardi T."/>
        </authorList>
    </citation>
    <scope>NUCLEOTIDE SEQUENCE</scope>
</reference>
<protein>
    <submittedName>
        <fullName evidence="1">Uncharacterized protein</fullName>
    </submittedName>
</protein>
<evidence type="ECO:0000313" key="1">
    <source>
        <dbReference type="EMBL" id="CAG7599867.1"/>
    </source>
</evidence>